<dbReference type="AlphaFoldDB" id="A0A1M6B305"/>
<proteinExistence type="predicted"/>
<keyword evidence="2" id="KW-1133">Transmembrane helix</keyword>
<feature type="compositionally biased region" description="Basic residues" evidence="1">
    <location>
        <begin position="87"/>
        <end position="99"/>
    </location>
</feature>
<accession>A0A1M6B305</accession>
<reference evidence="3 4" key="1">
    <citation type="submission" date="2016-11" db="EMBL/GenBank/DDBJ databases">
        <authorList>
            <person name="Jaros S."/>
            <person name="Januszkiewicz K."/>
            <person name="Wedrychowicz H."/>
        </authorList>
    </citation>
    <scope>NUCLEOTIDE SEQUENCE [LARGE SCALE GENOMIC DNA]</scope>
    <source>
        <strain evidence="3 4">DSM 18772</strain>
    </source>
</reference>
<keyword evidence="2" id="KW-0812">Transmembrane</keyword>
<dbReference type="STRING" id="1123071.SAMN02745181_0104"/>
<evidence type="ECO:0000256" key="1">
    <source>
        <dbReference type="SAM" id="MobiDB-lite"/>
    </source>
</evidence>
<feature type="transmembrane region" description="Helical" evidence="2">
    <location>
        <begin position="23"/>
        <end position="42"/>
    </location>
</feature>
<sequence>MRHNPNKPLQATPPMIKRIKQSVVLQIGIIALLTCSLAIWHMNSRNSKRDFMEKYRNLETEPSVSPFQQTKEATPPEEPRDLTTLHKSGKKQNARVLRW</sequence>
<dbReference type="InParanoid" id="A0A1M6B305"/>
<protein>
    <submittedName>
        <fullName evidence="3">Uncharacterized protein</fullName>
    </submittedName>
</protein>
<organism evidence="3 4">
    <name type="scientific">Rubritalea squalenifaciens DSM 18772</name>
    <dbReference type="NCBI Taxonomy" id="1123071"/>
    <lineage>
        <taxon>Bacteria</taxon>
        <taxon>Pseudomonadati</taxon>
        <taxon>Verrucomicrobiota</taxon>
        <taxon>Verrucomicrobiia</taxon>
        <taxon>Verrucomicrobiales</taxon>
        <taxon>Rubritaleaceae</taxon>
        <taxon>Rubritalea</taxon>
    </lineage>
</organism>
<feature type="compositionally biased region" description="Polar residues" evidence="1">
    <location>
        <begin position="60"/>
        <end position="72"/>
    </location>
</feature>
<gene>
    <name evidence="3" type="ORF">SAMN02745181_0104</name>
</gene>
<evidence type="ECO:0000256" key="2">
    <source>
        <dbReference type="SAM" id="Phobius"/>
    </source>
</evidence>
<keyword evidence="2" id="KW-0472">Membrane</keyword>
<keyword evidence="4" id="KW-1185">Reference proteome</keyword>
<evidence type="ECO:0000313" key="3">
    <source>
        <dbReference type="EMBL" id="SHI43060.1"/>
    </source>
</evidence>
<name>A0A1M6B305_9BACT</name>
<dbReference type="EMBL" id="FQYR01000002">
    <property type="protein sequence ID" value="SHI43060.1"/>
    <property type="molecule type" value="Genomic_DNA"/>
</dbReference>
<feature type="region of interest" description="Disordered" evidence="1">
    <location>
        <begin position="59"/>
        <end position="99"/>
    </location>
</feature>
<evidence type="ECO:0000313" key="4">
    <source>
        <dbReference type="Proteomes" id="UP000184510"/>
    </source>
</evidence>
<dbReference type="Proteomes" id="UP000184510">
    <property type="component" value="Unassembled WGS sequence"/>
</dbReference>